<dbReference type="Proteomes" id="UP000220836">
    <property type="component" value="Unassembled WGS sequence"/>
</dbReference>
<evidence type="ECO:0000313" key="1">
    <source>
        <dbReference type="EMBL" id="SMX39477.1"/>
    </source>
</evidence>
<proteinExistence type="predicted"/>
<protein>
    <submittedName>
        <fullName evidence="1">Uncharacterized protein</fullName>
    </submittedName>
</protein>
<accession>A0A238KAD4</accession>
<sequence length="50" mass="5695">MIVSFTWTPEVNSQKGLSVELRYAHQLPIVCKSGTKLIYPRVCNARFGVR</sequence>
<dbReference type="AlphaFoldDB" id="A0A238KAD4"/>
<reference evidence="1 2" key="1">
    <citation type="submission" date="2017-05" db="EMBL/GenBank/DDBJ databases">
        <authorList>
            <person name="Song R."/>
            <person name="Chenine A.L."/>
            <person name="Ruprecht R.M."/>
        </authorList>
    </citation>
    <scope>NUCLEOTIDE SEQUENCE [LARGE SCALE GENOMIC DNA]</scope>
    <source>
        <strain evidence="1 2">CECT 8663</strain>
    </source>
</reference>
<dbReference type="EMBL" id="FXYH01000005">
    <property type="protein sequence ID" value="SMX39477.1"/>
    <property type="molecule type" value="Genomic_DNA"/>
</dbReference>
<evidence type="ECO:0000313" key="2">
    <source>
        <dbReference type="Proteomes" id="UP000220836"/>
    </source>
</evidence>
<name>A0A238KAD4_9RHOB</name>
<gene>
    <name evidence="1" type="ORF">PEV8663_01727</name>
</gene>
<organism evidence="1 2">
    <name type="scientific">Pelagimonas varians</name>
    <dbReference type="NCBI Taxonomy" id="696760"/>
    <lineage>
        <taxon>Bacteria</taxon>
        <taxon>Pseudomonadati</taxon>
        <taxon>Pseudomonadota</taxon>
        <taxon>Alphaproteobacteria</taxon>
        <taxon>Rhodobacterales</taxon>
        <taxon>Roseobacteraceae</taxon>
        <taxon>Pelagimonas</taxon>
    </lineage>
</organism>
<keyword evidence="2" id="KW-1185">Reference proteome</keyword>